<reference evidence="2 3" key="1">
    <citation type="submission" date="2019-05" db="EMBL/GenBank/DDBJ databases">
        <title>Burkholderia sp. DHOD12, isolated from subtropical forest soil.</title>
        <authorList>
            <person name="Gao Z.-H."/>
            <person name="Qiu L.-H."/>
        </authorList>
    </citation>
    <scope>NUCLEOTIDE SEQUENCE [LARGE SCALE GENOMIC DNA]</scope>
    <source>
        <strain evidence="2 3">DHOD12</strain>
    </source>
</reference>
<dbReference type="RefSeq" id="WP_137337149.1">
    <property type="nucleotide sequence ID" value="NZ_CP040078.1"/>
</dbReference>
<feature type="chain" id="PRO_5020234289" evidence="1">
    <location>
        <begin position="21"/>
        <end position="165"/>
    </location>
</feature>
<dbReference type="KEGG" id="tvl:FAZ95_36190"/>
<feature type="signal peptide" evidence="1">
    <location>
        <begin position="1"/>
        <end position="20"/>
    </location>
</feature>
<evidence type="ECO:0000256" key="1">
    <source>
        <dbReference type="SAM" id="SignalP"/>
    </source>
</evidence>
<organism evidence="2 3">
    <name type="scientific">Trinickia violacea</name>
    <dbReference type="NCBI Taxonomy" id="2571746"/>
    <lineage>
        <taxon>Bacteria</taxon>
        <taxon>Pseudomonadati</taxon>
        <taxon>Pseudomonadota</taxon>
        <taxon>Betaproteobacteria</taxon>
        <taxon>Burkholderiales</taxon>
        <taxon>Burkholderiaceae</taxon>
        <taxon>Trinickia</taxon>
    </lineage>
</organism>
<keyword evidence="3" id="KW-1185">Reference proteome</keyword>
<keyword evidence="1" id="KW-0732">Signal</keyword>
<evidence type="ECO:0000313" key="2">
    <source>
        <dbReference type="EMBL" id="QCP54382.1"/>
    </source>
</evidence>
<evidence type="ECO:0000313" key="3">
    <source>
        <dbReference type="Proteomes" id="UP000298656"/>
    </source>
</evidence>
<dbReference type="Proteomes" id="UP000298656">
    <property type="component" value="Chromosome 2"/>
</dbReference>
<dbReference type="EMBL" id="CP040078">
    <property type="protein sequence ID" value="QCP54382.1"/>
    <property type="molecule type" value="Genomic_DNA"/>
</dbReference>
<proteinExistence type="predicted"/>
<sequence length="165" mass="17335">MRRNLSSALALFVLASPAFAATLTPAQIERDIRVHGARVTVQSLDREGKFNAVLDRIASGKAAWVRLAPGLAQGTDAGDSTGLTVALARALPKNPTAVLAALDEGPVIGPAAVCGVPFIEPSPQEVHEYLGRAIPAVTHVEPSDRLAHRSACLEALHHAQDQTSR</sequence>
<dbReference type="OrthoDB" id="6555706at2"/>
<accession>A0A4P8IYG7</accession>
<name>A0A4P8IYG7_9BURK</name>
<gene>
    <name evidence="2" type="ORF">FAZ95_36190</name>
</gene>
<protein>
    <submittedName>
        <fullName evidence="2">Uncharacterized protein</fullName>
    </submittedName>
</protein>
<dbReference type="AlphaFoldDB" id="A0A4P8IYG7"/>